<comment type="caution">
    <text evidence="2">The sequence shown here is derived from an EMBL/GenBank/DDBJ whole genome shotgun (WGS) entry which is preliminary data.</text>
</comment>
<dbReference type="Proteomes" id="UP001396334">
    <property type="component" value="Unassembled WGS sequence"/>
</dbReference>
<keyword evidence="1" id="KW-0808">Transferase</keyword>
<evidence type="ECO:0000313" key="2">
    <source>
        <dbReference type="EMBL" id="KAK9013003.1"/>
    </source>
</evidence>
<dbReference type="PANTHER" id="PTHR48046:SF3">
    <property type="entry name" value="GLYCOSYLTRANSFERASE"/>
    <property type="match status" value="1"/>
</dbReference>
<proteinExistence type="predicted"/>
<dbReference type="EMBL" id="JBBPBN010000022">
    <property type="protein sequence ID" value="KAK9013003.1"/>
    <property type="molecule type" value="Genomic_DNA"/>
</dbReference>
<keyword evidence="3" id="KW-1185">Reference proteome</keyword>
<dbReference type="PANTHER" id="PTHR48046">
    <property type="entry name" value="UDP-GLYCOSYLTRANSFERASE 72E1"/>
    <property type="match status" value="1"/>
</dbReference>
<organism evidence="2 3">
    <name type="scientific">Hibiscus sabdariffa</name>
    <name type="common">roselle</name>
    <dbReference type="NCBI Taxonomy" id="183260"/>
    <lineage>
        <taxon>Eukaryota</taxon>
        <taxon>Viridiplantae</taxon>
        <taxon>Streptophyta</taxon>
        <taxon>Embryophyta</taxon>
        <taxon>Tracheophyta</taxon>
        <taxon>Spermatophyta</taxon>
        <taxon>Magnoliopsida</taxon>
        <taxon>eudicotyledons</taxon>
        <taxon>Gunneridae</taxon>
        <taxon>Pentapetalae</taxon>
        <taxon>rosids</taxon>
        <taxon>malvids</taxon>
        <taxon>Malvales</taxon>
        <taxon>Malvaceae</taxon>
        <taxon>Malvoideae</taxon>
        <taxon>Hibiscus</taxon>
    </lineage>
</organism>
<name>A0ABR2RJ96_9ROSI</name>
<protein>
    <submittedName>
        <fullName evidence="2">Uncharacterized protein</fullName>
    </submittedName>
</protein>
<reference evidence="2 3" key="1">
    <citation type="journal article" date="2024" name="G3 (Bethesda)">
        <title>Genome assembly of Hibiscus sabdariffa L. provides insights into metabolisms of medicinal natural products.</title>
        <authorList>
            <person name="Kim T."/>
        </authorList>
    </citation>
    <scope>NUCLEOTIDE SEQUENCE [LARGE SCALE GENOMIC DNA]</scope>
    <source>
        <strain evidence="2">TK-2024</strain>
        <tissue evidence="2">Old leaves</tissue>
    </source>
</reference>
<evidence type="ECO:0000313" key="3">
    <source>
        <dbReference type="Proteomes" id="UP001396334"/>
    </source>
</evidence>
<sequence length="101" mass="10942">MPSMESTNPHMVLLASPGMGHLIPVLELARRLVSHQSFKVTVFVVATDHASIINTQLLQSPVAAGSDDDDDDDDALLDIVLVPFLDVSDRVGPGVSFYREK</sequence>
<keyword evidence="1" id="KW-0328">Glycosyltransferase</keyword>
<dbReference type="SUPFAM" id="SSF53756">
    <property type="entry name" value="UDP-Glycosyltransferase/glycogen phosphorylase"/>
    <property type="match status" value="1"/>
</dbReference>
<gene>
    <name evidence="2" type="ORF">V6N11_041027</name>
</gene>
<accession>A0ABR2RJ96</accession>
<evidence type="ECO:0000256" key="1">
    <source>
        <dbReference type="ARBA" id="ARBA00022676"/>
    </source>
</evidence>
<dbReference type="Gene3D" id="3.40.50.2000">
    <property type="entry name" value="Glycogen Phosphorylase B"/>
    <property type="match status" value="1"/>
</dbReference>